<reference evidence="2 3" key="1">
    <citation type="submission" date="2020-07" db="EMBL/GenBank/DDBJ databases">
        <title>Genomic characterization of Flavobacterium psychrophilum strains.</title>
        <authorList>
            <person name="Castillo D."/>
            <person name="Jorgensen J."/>
            <person name="Middelboe M."/>
        </authorList>
    </citation>
    <scope>NUCLEOTIDE SEQUENCE [LARGE SCALE GENOMIC DNA]</scope>
    <source>
        <strain evidence="2 3">FPS-R7</strain>
    </source>
</reference>
<organism evidence="2 3">
    <name type="scientific">Flavobacterium psychrophilum</name>
    <dbReference type="NCBI Taxonomy" id="96345"/>
    <lineage>
        <taxon>Bacteria</taxon>
        <taxon>Pseudomonadati</taxon>
        <taxon>Bacteroidota</taxon>
        <taxon>Flavobacteriia</taxon>
        <taxon>Flavobacteriales</taxon>
        <taxon>Flavobacteriaceae</taxon>
        <taxon>Flavobacterium</taxon>
    </lineage>
</organism>
<protein>
    <submittedName>
        <fullName evidence="2">Thioredoxin family protein</fullName>
    </submittedName>
</protein>
<accession>A0A1Z5HIS0</accession>
<gene>
    <name evidence="2" type="ORF">H0H26_12015</name>
</gene>
<dbReference type="SUPFAM" id="SSF52833">
    <property type="entry name" value="Thioredoxin-like"/>
    <property type="match status" value="1"/>
</dbReference>
<dbReference type="RefSeq" id="WP_011963603.1">
    <property type="nucleotide sequence ID" value="NZ_BCNG01000019.1"/>
</dbReference>
<dbReference type="EMBL" id="CP059075">
    <property type="protein sequence ID" value="QRE03598.1"/>
    <property type="molecule type" value="Genomic_DNA"/>
</dbReference>
<dbReference type="InterPro" id="IPR012336">
    <property type="entry name" value="Thioredoxin-like_fold"/>
</dbReference>
<dbReference type="Gene3D" id="3.40.30.10">
    <property type="entry name" value="Glutaredoxin"/>
    <property type="match status" value="1"/>
</dbReference>
<sequence length="145" mass="16251">MKQLKTFFFIVITMSLCSASSISGGNDELVIVKKAKDTNKYIAVYFSGSDWCSICHVFKKEFVEQKEIATILGTDYVYYNADFPQRKKLAKEIAITNDAIAEKLNPNGIFPLLVIADENLNVRKIITKVMGYDKGLLALKASVKK</sequence>
<proteinExistence type="predicted"/>
<dbReference type="GeneID" id="66552944"/>
<dbReference type="Pfam" id="PF13098">
    <property type="entry name" value="Thioredoxin_2"/>
    <property type="match status" value="1"/>
</dbReference>
<dbReference type="AlphaFoldDB" id="A0A1Z5HIS0"/>
<evidence type="ECO:0000313" key="3">
    <source>
        <dbReference type="Proteomes" id="UP000596329"/>
    </source>
</evidence>
<name>A0A1Z5HIS0_FLAPS</name>
<dbReference type="Proteomes" id="UP000596329">
    <property type="component" value="Chromosome"/>
</dbReference>
<evidence type="ECO:0000259" key="1">
    <source>
        <dbReference type="Pfam" id="PF13098"/>
    </source>
</evidence>
<feature type="domain" description="Thioredoxin-like fold" evidence="1">
    <location>
        <begin position="35"/>
        <end position="132"/>
    </location>
</feature>
<dbReference type="InterPro" id="IPR036249">
    <property type="entry name" value="Thioredoxin-like_sf"/>
</dbReference>
<evidence type="ECO:0000313" key="2">
    <source>
        <dbReference type="EMBL" id="QRE03598.1"/>
    </source>
</evidence>